<dbReference type="RefSeq" id="WP_379876802.1">
    <property type="nucleotide sequence ID" value="NZ_JBHUIP010000012.1"/>
</dbReference>
<feature type="signal peptide" evidence="1">
    <location>
        <begin position="1"/>
        <end position="30"/>
    </location>
</feature>
<gene>
    <name evidence="2" type="ORF">ACFSM5_12720</name>
</gene>
<comment type="similarity">
    <text evidence="1">Belongs to the 5'-nucleotidase family.</text>
</comment>
<sequence length="343" mass="36260">MTGSHQRGFRAALLSGLTCAAALIASPASADFTMTILHTGDNASRLEPVAADGRPCTIEERAGEGCFGGLARLAGQIATERAKSATTLLLHAGGQFGGSAFWTQHRQQPLVELMNQLRFDAMGVGYAELREGSETLGTFIRSARFPLLGANVNTDKDPYLKDMIFPMLVTDRSGYRFGMLGIAAEDTISKANPAPTVRINTLSEKLPFWIKQMGFMGVKTIIAVSYAGFERDKEIARTVPGIDVIIGANGGTLLGKGKGATGAYPAVVNGPGGQKVLVAHAGGFGQYLGKLTVTFDNAGKPKVWSGEPVLLDRTVPEDPEVRAIVDNLAAPLGARRTEVGEVK</sequence>
<keyword evidence="1" id="KW-0547">Nucleotide-binding</keyword>
<evidence type="ECO:0000313" key="3">
    <source>
        <dbReference type="Proteomes" id="UP001597295"/>
    </source>
</evidence>
<comment type="caution">
    <text evidence="2">The sequence shown here is derived from an EMBL/GenBank/DDBJ whole genome shotgun (WGS) entry which is preliminary data.</text>
</comment>
<dbReference type="PRINTS" id="PR01607">
    <property type="entry name" value="APYRASEFAMLY"/>
</dbReference>
<evidence type="ECO:0008006" key="4">
    <source>
        <dbReference type="Google" id="ProtNLM"/>
    </source>
</evidence>
<accession>A0ABW5DTD7</accession>
<proteinExistence type="inferred from homology"/>
<evidence type="ECO:0000313" key="2">
    <source>
        <dbReference type="EMBL" id="MFD2263756.1"/>
    </source>
</evidence>
<reference evidence="3" key="1">
    <citation type="journal article" date="2019" name="Int. J. Syst. Evol. Microbiol.">
        <title>The Global Catalogue of Microorganisms (GCM) 10K type strain sequencing project: providing services to taxonomists for standard genome sequencing and annotation.</title>
        <authorList>
            <consortium name="The Broad Institute Genomics Platform"/>
            <consortium name="The Broad Institute Genome Sequencing Center for Infectious Disease"/>
            <person name="Wu L."/>
            <person name="Ma J."/>
        </authorList>
    </citation>
    <scope>NUCLEOTIDE SEQUENCE [LARGE SCALE GENOMIC DNA]</scope>
    <source>
        <strain evidence="3">CGMCC 1.19062</strain>
    </source>
</reference>
<dbReference type="Proteomes" id="UP001597295">
    <property type="component" value="Unassembled WGS sequence"/>
</dbReference>
<dbReference type="Gene3D" id="3.60.21.10">
    <property type="match status" value="1"/>
</dbReference>
<dbReference type="PANTHER" id="PTHR11575">
    <property type="entry name" value="5'-NUCLEOTIDASE-RELATED"/>
    <property type="match status" value="1"/>
</dbReference>
<dbReference type="SUPFAM" id="SSF56300">
    <property type="entry name" value="Metallo-dependent phosphatases"/>
    <property type="match status" value="1"/>
</dbReference>
<evidence type="ECO:0000256" key="1">
    <source>
        <dbReference type="RuleBase" id="RU362119"/>
    </source>
</evidence>
<dbReference type="EMBL" id="JBHUIP010000012">
    <property type="protein sequence ID" value="MFD2263756.1"/>
    <property type="molecule type" value="Genomic_DNA"/>
</dbReference>
<organism evidence="2 3">
    <name type="scientific">Lacibacterium aquatile</name>
    <dbReference type="NCBI Taxonomy" id="1168082"/>
    <lineage>
        <taxon>Bacteria</taxon>
        <taxon>Pseudomonadati</taxon>
        <taxon>Pseudomonadota</taxon>
        <taxon>Alphaproteobacteria</taxon>
        <taxon>Rhodospirillales</taxon>
        <taxon>Rhodospirillaceae</taxon>
    </lineage>
</organism>
<dbReference type="InterPro" id="IPR029052">
    <property type="entry name" value="Metallo-depent_PP-like"/>
</dbReference>
<keyword evidence="1" id="KW-0378">Hydrolase</keyword>
<protein>
    <recommendedName>
        <fullName evidence="4">Bifunctional metallophosphatase/5'-nucleotidase</fullName>
    </recommendedName>
</protein>
<feature type="chain" id="PRO_5044991821" description="Bifunctional metallophosphatase/5'-nucleotidase" evidence="1">
    <location>
        <begin position="31"/>
        <end position="343"/>
    </location>
</feature>
<name>A0ABW5DTD7_9PROT</name>
<keyword evidence="3" id="KW-1185">Reference proteome</keyword>
<keyword evidence="1" id="KW-0732">Signal</keyword>
<dbReference type="InterPro" id="IPR006179">
    <property type="entry name" value="5_nucleotidase/apyrase"/>
</dbReference>
<dbReference type="PANTHER" id="PTHR11575:SF24">
    <property type="entry name" value="5'-NUCLEOTIDASE"/>
    <property type="match status" value="1"/>
</dbReference>